<name>A0ABR1X839_9PEZI</name>
<feature type="region of interest" description="Disordered" evidence="1">
    <location>
        <begin position="50"/>
        <end position="103"/>
    </location>
</feature>
<comment type="caution">
    <text evidence="2">The sequence shown here is derived from an EMBL/GenBank/DDBJ whole genome shotgun (WGS) entry which is preliminary data.</text>
</comment>
<dbReference type="GeneID" id="92039325"/>
<evidence type="ECO:0000313" key="2">
    <source>
        <dbReference type="EMBL" id="KAK8091589.1"/>
    </source>
</evidence>
<evidence type="ECO:0000256" key="1">
    <source>
        <dbReference type="SAM" id="MobiDB-lite"/>
    </source>
</evidence>
<keyword evidence="3" id="KW-1185">Reference proteome</keyword>
<dbReference type="RefSeq" id="XP_066673561.1">
    <property type="nucleotide sequence ID" value="XM_066806265.1"/>
</dbReference>
<proteinExistence type="predicted"/>
<reference evidence="2 3" key="1">
    <citation type="submission" date="2023-01" db="EMBL/GenBank/DDBJ databases">
        <title>Analysis of 21 Apiospora genomes using comparative genomics revels a genus with tremendous synthesis potential of carbohydrate active enzymes and secondary metabolites.</title>
        <authorList>
            <person name="Sorensen T."/>
        </authorList>
    </citation>
    <scope>NUCLEOTIDE SEQUENCE [LARGE SCALE GENOMIC DNA]</scope>
    <source>
        <strain evidence="2 3">CBS 114990</strain>
    </source>
</reference>
<gene>
    <name evidence="2" type="ORF">PG997_001950</name>
</gene>
<accession>A0ABR1X839</accession>
<sequence>MTSVGAVSKSQKPKTKIGGVYRSQVPKTIIATGCASGVVRNDPSCPILPHTSDLTVETGPPHSHSTSLACIREAPTRPPDPRSLQPDERASVRRAGDSTYPHDEELDYLPLDYLFLNADTAREAGPSTHGSKWCDAHIVNHLGE</sequence>
<feature type="compositionally biased region" description="Basic and acidic residues" evidence="1">
    <location>
        <begin position="85"/>
        <end position="103"/>
    </location>
</feature>
<evidence type="ECO:0000313" key="3">
    <source>
        <dbReference type="Proteomes" id="UP001433268"/>
    </source>
</evidence>
<dbReference type="EMBL" id="JAQQWN010000003">
    <property type="protein sequence ID" value="KAK8091589.1"/>
    <property type="molecule type" value="Genomic_DNA"/>
</dbReference>
<protein>
    <submittedName>
        <fullName evidence="2">Uncharacterized protein</fullName>
    </submittedName>
</protein>
<dbReference type="Proteomes" id="UP001433268">
    <property type="component" value="Unassembled WGS sequence"/>
</dbReference>
<organism evidence="2 3">
    <name type="scientific">Apiospora hydei</name>
    <dbReference type="NCBI Taxonomy" id="1337664"/>
    <lineage>
        <taxon>Eukaryota</taxon>
        <taxon>Fungi</taxon>
        <taxon>Dikarya</taxon>
        <taxon>Ascomycota</taxon>
        <taxon>Pezizomycotina</taxon>
        <taxon>Sordariomycetes</taxon>
        <taxon>Xylariomycetidae</taxon>
        <taxon>Amphisphaeriales</taxon>
        <taxon>Apiosporaceae</taxon>
        <taxon>Apiospora</taxon>
    </lineage>
</organism>